<name>A0A0C3I2H5_OIDMZ</name>
<keyword evidence="2" id="KW-1185">Reference proteome</keyword>
<evidence type="ECO:0000313" key="2">
    <source>
        <dbReference type="Proteomes" id="UP000054321"/>
    </source>
</evidence>
<gene>
    <name evidence="1" type="ORF">OIDMADRAFT_16694</name>
</gene>
<organism evidence="1 2">
    <name type="scientific">Oidiodendron maius (strain Zn)</name>
    <dbReference type="NCBI Taxonomy" id="913774"/>
    <lineage>
        <taxon>Eukaryota</taxon>
        <taxon>Fungi</taxon>
        <taxon>Dikarya</taxon>
        <taxon>Ascomycota</taxon>
        <taxon>Pezizomycotina</taxon>
        <taxon>Leotiomycetes</taxon>
        <taxon>Leotiomycetes incertae sedis</taxon>
        <taxon>Myxotrichaceae</taxon>
        <taxon>Oidiodendron</taxon>
    </lineage>
</organism>
<protein>
    <submittedName>
        <fullName evidence="1">Uncharacterized protein</fullName>
    </submittedName>
</protein>
<dbReference type="EMBL" id="KN832870">
    <property type="protein sequence ID" value="KIN08587.1"/>
    <property type="molecule type" value="Genomic_DNA"/>
</dbReference>
<evidence type="ECO:0000313" key="1">
    <source>
        <dbReference type="EMBL" id="KIN08587.1"/>
    </source>
</evidence>
<dbReference type="HOGENOM" id="CLU_2942366_0_0_1"/>
<sequence>MGNSSSLPYIICFSLRTPLIFPTSNYSSTQIRTLIPTRCFKISTPLSLPWVIRPLLYFYN</sequence>
<proteinExistence type="predicted"/>
<reference evidence="2" key="2">
    <citation type="submission" date="2015-01" db="EMBL/GenBank/DDBJ databases">
        <title>Evolutionary Origins and Diversification of the Mycorrhizal Mutualists.</title>
        <authorList>
            <consortium name="DOE Joint Genome Institute"/>
            <consortium name="Mycorrhizal Genomics Consortium"/>
            <person name="Kohler A."/>
            <person name="Kuo A."/>
            <person name="Nagy L.G."/>
            <person name="Floudas D."/>
            <person name="Copeland A."/>
            <person name="Barry K.W."/>
            <person name="Cichocki N."/>
            <person name="Veneault-Fourrey C."/>
            <person name="LaButti K."/>
            <person name="Lindquist E.A."/>
            <person name="Lipzen A."/>
            <person name="Lundell T."/>
            <person name="Morin E."/>
            <person name="Murat C."/>
            <person name="Riley R."/>
            <person name="Ohm R."/>
            <person name="Sun H."/>
            <person name="Tunlid A."/>
            <person name="Henrissat B."/>
            <person name="Grigoriev I.V."/>
            <person name="Hibbett D.S."/>
            <person name="Martin F."/>
        </authorList>
    </citation>
    <scope>NUCLEOTIDE SEQUENCE [LARGE SCALE GENOMIC DNA]</scope>
    <source>
        <strain evidence="2">Zn</strain>
    </source>
</reference>
<dbReference type="Proteomes" id="UP000054321">
    <property type="component" value="Unassembled WGS sequence"/>
</dbReference>
<dbReference type="AlphaFoldDB" id="A0A0C3I2H5"/>
<reference evidence="1 2" key="1">
    <citation type="submission" date="2014-04" db="EMBL/GenBank/DDBJ databases">
        <authorList>
            <consortium name="DOE Joint Genome Institute"/>
            <person name="Kuo A."/>
            <person name="Martino E."/>
            <person name="Perotto S."/>
            <person name="Kohler A."/>
            <person name="Nagy L.G."/>
            <person name="Floudas D."/>
            <person name="Copeland A."/>
            <person name="Barry K.W."/>
            <person name="Cichocki N."/>
            <person name="Veneault-Fourrey C."/>
            <person name="LaButti K."/>
            <person name="Lindquist E.A."/>
            <person name="Lipzen A."/>
            <person name="Lundell T."/>
            <person name="Morin E."/>
            <person name="Murat C."/>
            <person name="Sun H."/>
            <person name="Tunlid A."/>
            <person name="Henrissat B."/>
            <person name="Grigoriev I.V."/>
            <person name="Hibbett D.S."/>
            <person name="Martin F."/>
            <person name="Nordberg H.P."/>
            <person name="Cantor M.N."/>
            <person name="Hua S.X."/>
        </authorList>
    </citation>
    <scope>NUCLEOTIDE SEQUENCE [LARGE SCALE GENOMIC DNA]</scope>
    <source>
        <strain evidence="1 2">Zn</strain>
    </source>
</reference>
<dbReference type="InParanoid" id="A0A0C3I2H5"/>
<accession>A0A0C3I2H5</accession>